<dbReference type="EMBL" id="SLXQ01000005">
    <property type="protein sequence ID" value="TCP53077.1"/>
    <property type="molecule type" value="Genomic_DNA"/>
</dbReference>
<proteinExistence type="predicted"/>
<feature type="DNA-binding region" description="OmpR/PhoB-type" evidence="7">
    <location>
        <begin position="128"/>
        <end position="226"/>
    </location>
</feature>
<dbReference type="SMART" id="SM00862">
    <property type="entry name" value="Trans_reg_C"/>
    <property type="match status" value="1"/>
</dbReference>
<sequence length="232" mass="25519">MLLTMRVLVVEDEPRVAEALRVGLNAEGWSTDVTGDGTEALWYAEQHEYAAILLDIMLPGLNGYRVCAQLRAAGNTTPIIMLTAKDGEYDEAEALDTGADDYVTKPFSYVVLLARLRNAVRRRSPAPSPVISVGDLTLDPASRICARTGEQISLTSKEFTLLEMLASSQGQVVSKRQLLEGGWDFAAEPDINLIEVHISALRRKIDLPFGRRSIRTVRGHGYQLVPDQDSHA</sequence>
<keyword evidence="1 6" id="KW-0597">Phosphoprotein</keyword>
<dbReference type="InterPro" id="IPR011006">
    <property type="entry name" value="CheY-like_superfamily"/>
</dbReference>
<evidence type="ECO:0000256" key="7">
    <source>
        <dbReference type="PROSITE-ProRule" id="PRU01091"/>
    </source>
</evidence>
<dbReference type="InterPro" id="IPR001789">
    <property type="entry name" value="Sig_transdc_resp-reg_receiver"/>
</dbReference>
<dbReference type="GO" id="GO:0006355">
    <property type="term" value="P:regulation of DNA-templated transcription"/>
    <property type="evidence" value="ECO:0007669"/>
    <property type="project" value="InterPro"/>
</dbReference>
<evidence type="ECO:0000313" key="11">
    <source>
        <dbReference type="Proteomes" id="UP000294911"/>
    </source>
</evidence>
<keyword evidence="11" id="KW-1185">Reference proteome</keyword>
<keyword evidence="3" id="KW-0805">Transcription regulation</keyword>
<dbReference type="PANTHER" id="PTHR48111:SF36">
    <property type="entry name" value="TRANSCRIPTIONAL REGULATORY PROTEIN CUTR"/>
    <property type="match status" value="1"/>
</dbReference>
<dbReference type="InterPro" id="IPR039420">
    <property type="entry name" value="WalR-like"/>
</dbReference>
<dbReference type="Pfam" id="PF00072">
    <property type="entry name" value="Response_reg"/>
    <property type="match status" value="1"/>
</dbReference>
<feature type="modified residue" description="4-aspartylphosphate" evidence="6">
    <location>
        <position position="55"/>
    </location>
</feature>
<dbReference type="GO" id="GO:0005829">
    <property type="term" value="C:cytosol"/>
    <property type="evidence" value="ECO:0007669"/>
    <property type="project" value="TreeGrafter"/>
</dbReference>
<evidence type="ECO:0000256" key="4">
    <source>
        <dbReference type="ARBA" id="ARBA00023125"/>
    </source>
</evidence>
<dbReference type="Gene3D" id="1.10.10.10">
    <property type="entry name" value="Winged helix-like DNA-binding domain superfamily/Winged helix DNA-binding domain"/>
    <property type="match status" value="1"/>
</dbReference>
<evidence type="ECO:0000313" key="10">
    <source>
        <dbReference type="EMBL" id="TCP53077.1"/>
    </source>
</evidence>
<keyword evidence="4 7" id="KW-0238">DNA-binding</keyword>
<dbReference type="InterPro" id="IPR001867">
    <property type="entry name" value="OmpR/PhoB-type_DNA-bd"/>
</dbReference>
<dbReference type="GO" id="GO:0032993">
    <property type="term" value="C:protein-DNA complex"/>
    <property type="evidence" value="ECO:0007669"/>
    <property type="project" value="TreeGrafter"/>
</dbReference>
<dbReference type="Proteomes" id="UP000294911">
    <property type="component" value="Unassembled WGS sequence"/>
</dbReference>
<feature type="domain" description="Response regulatory" evidence="8">
    <location>
        <begin position="6"/>
        <end position="120"/>
    </location>
</feature>
<evidence type="ECO:0000256" key="3">
    <source>
        <dbReference type="ARBA" id="ARBA00023015"/>
    </source>
</evidence>
<evidence type="ECO:0000259" key="8">
    <source>
        <dbReference type="PROSITE" id="PS50110"/>
    </source>
</evidence>
<dbReference type="PANTHER" id="PTHR48111">
    <property type="entry name" value="REGULATOR OF RPOS"/>
    <property type="match status" value="1"/>
</dbReference>
<feature type="domain" description="OmpR/PhoB-type" evidence="9">
    <location>
        <begin position="128"/>
        <end position="226"/>
    </location>
</feature>
<evidence type="ECO:0000256" key="6">
    <source>
        <dbReference type="PROSITE-ProRule" id="PRU00169"/>
    </source>
</evidence>
<dbReference type="SUPFAM" id="SSF52172">
    <property type="entry name" value="CheY-like"/>
    <property type="match status" value="1"/>
</dbReference>
<dbReference type="Gene3D" id="3.40.50.2300">
    <property type="match status" value="1"/>
</dbReference>
<comment type="caution">
    <text evidence="10">The sequence shown here is derived from an EMBL/GenBank/DDBJ whole genome shotgun (WGS) entry which is preliminary data.</text>
</comment>
<gene>
    <name evidence="10" type="ORF">EV191_105140</name>
</gene>
<name>A0A4R2QTP6_9PSEU</name>
<evidence type="ECO:0000259" key="9">
    <source>
        <dbReference type="PROSITE" id="PS51755"/>
    </source>
</evidence>
<reference evidence="10 11" key="1">
    <citation type="submission" date="2019-03" db="EMBL/GenBank/DDBJ databases">
        <title>Genomic Encyclopedia of Type Strains, Phase IV (KMG-IV): sequencing the most valuable type-strain genomes for metagenomic binning, comparative biology and taxonomic classification.</title>
        <authorList>
            <person name="Goeker M."/>
        </authorList>
    </citation>
    <scope>NUCLEOTIDE SEQUENCE [LARGE SCALE GENOMIC DNA]</scope>
    <source>
        <strain evidence="10 11">DSM 45765</strain>
    </source>
</reference>
<dbReference type="CDD" id="cd00383">
    <property type="entry name" value="trans_reg_C"/>
    <property type="match status" value="1"/>
</dbReference>
<dbReference type="PROSITE" id="PS50110">
    <property type="entry name" value="RESPONSE_REGULATORY"/>
    <property type="match status" value="1"/>
</dbReference>
<evidence type="ECO:0000256" key="5">
    <source>
        <dbReference type="ARBA" id="ARBA00023163"/>
    </source>
</evidence>
<dbReference type="AlphaFoldDB" id="A0A4R2QTP6"/>
<dbReference type="PROSITE" id="PS51755">
    <property type="entry name" value="OMPR_PHOB"/>
    <property type="match status" value="1"/>
</dbReference>
<evidence type="ECO:0000256" key="1">
    <source>
        <dbReference type="ARBA" id="ARBA00022553"/>
    </source>
</evidence>
<keyword evidence="2" id="KW-0902">Two-component regulatory system</keyword>
<dbReference type="Pfam" id="PF00486">
    <property type="entry name" value="Trans_reg_C"/>
    <property type="match status" value="1"/>
</dbReference>
<keyword evidence="5" id="KW-0804">Transcription</keyword>
<dbReference type="FunFam" id="3.40.50.2300:FF:000001">
    <property type="entry name" value="DNA-binding response regulator PhoB"/>
    <property type="match status" value="1"/>
</dbReference>
<dbReference type="SMART" id="SM00448">
    <property type="entry name" value="REC"/>
    <property type="match status" value="1"/>
</dbReference>
<dbReference type="InterPro" id="IPR036388">
    <property type="entry name" value="WH-like_DNA-bd_sf"/>
</dbReference>
<dbReference type="GO" id="GO:0000976">
    <property type="term" value="F:transcription cis-regulatory region binding"/>
    <property type="evidence" value="ECO:0007669"/>
    <property type="project" value="TreeGrafter"/>
</dbReference>
<dbReference type="CDD" id="cd19935">
    <property type="entry name" value="REC_OmpR_CusR-like"/>
    <property type="match status" value="1"/>
</dbReference>
<dbReference type="GO" id="GO:0000156">
    <property type="term" value="F:phosphorelay response regulator activity"/>
    <property type="evidence" value="ECO:0007669"/>
    <property type="project" value="TreeGrafter"/>
</dbReference>
<organism evidence="10 11">
    <name type="scientific">Tamaricihabitans halophyticus</name>
    <dbReference type="NCBI Taxonomy" id="1262583"/>
    <lineage>
        <taxon>Bacteria</taxon>
        <taxon>Bacillati</taxon>
        <taxon>Actinomycetota</taxon>
        <taxon>Actinomycetes</taxon>
        <taxon>Pseudonocardiales</taxon>
        <taxon>Pseudonocardiaceae</taxon>
        <taxon>Tamaricihabitans</taxon>
    </lineage>
</organism>
<dbReference type="FunFam" id="1.10.10.10:FF:000005">
    <property type="entry name" value="Two-component system response regulator"/>
    <property type="match status" value="1"/>
</dbReference>
<evidence type="ECO:0000256" key="2">
    <source>
        <dbReference type="ARBA" id="ARBA00023012"/>
    </source>
</evidence>
<protein>
    <submittedName>
        <fullName evidence="10">DNA-binding response OmpR family regulator</fullName>
    </submittedName>
</protein>
<accession>A0A4R2QTP6</accession>